<evidence type="ECO:0000313" key="3">
    <source>
        <dbReference type="Proteomes" id="UP000078240"/>
    </source>
</evidence>
<proteinExistence type="predicted"/>
<organism evidence="2 3">
    <name type="scientific">Purpureocillium lilacinum</name>
    <name type="common">Paecilomyces lilacinus</name>
    <dbReference type="NCBI Taxonomy" id="33203"/>
    <lineage>
        <taxon>Eukaryota</taxon>
        <taxon>Fungi</taxon>
        <taxon>Dikarya</taxon>
        <taxon>Ascomycota</taxon>
        <taxon>Pezizomycotina</taxon>
        <taxon>Sordariomycetes</taxon>
        <taxon>Hypocreomycetidae</taxon>
        <taxon>Hypocreales</taxon>
        <taxon>Ophiocordycipitaceae</taxon>
        <taxon>Purpureocillium</taxon>
    </lineage>
</organism>
<gene>
    <name evidence="2" type="ORF">VFPBJ_05829</name>
</gene>
<comment type="caution">
    <text evidence="2">The sequence shown here is derived from an EMBL/GenBank/DDBJ whole genome shotgun (WGS) entry which is preliminary data.</text>
</comment>
<reference evidence="2 3" key="1">
    <citation type="submission" date="2016-01" db="EMBL/GenBank/DDBJ databases">
        <title>Biosynthesis of antibiotic leucinostatins and their inhibition on Phytophthora in bio-control Purpureocillium lilacinum.</title>
        <authorList>
            <person name="Wang G."/>
            <person name="Liu Z."/>
            <person name="Lin R."/>
            <person name="Li E."/>
            <person name="Mao Z."/>
            <person name="Ling J."/>
            <person name="Yin W."/>
            <person name="Xie B."/>
        </authorList>
    </citation>
    <scope>NUCLEOTIDE SEQUENCE [LARGE SCALE GENOMIC DNA]</scope>
    <source>
        <strain evidence="2">PLBJ-1</strain>
    </source>
</reference>
<protein>
    <submittedName>
        <fullName evidence="2">Uncharacterized protein</fullName>
    </submittedName>
</protein>
<dbReference type="AlphaFoldDB" id="A0A179GQT6"/>
<name>A0A179GQT6_PURLI</name>
<dbReference type="EMBL" id="LSBH01000004">
    <property type="protein sequence ID" value="OAQ80244.1"/>
    <property type="molecule type" value="Genomic_DNA"/>
</dbReference>
<sequence>MRRMGGWMEPQFAHPELGHGRGGSVLGRSCRGMSREPRGMSHEPGAPLPSQARSTHTWAGAPGGQNLPRGVRSFPTCGIAVPRNFPLPLLARSCLGS</sequence>
<accession>A0A179GQT6</accession>
<evidence type="ECO:0000313" key="2">
    <source>
        <dbReference type="EMBL" id="OAQ80244.1"/>
    </source>
</evidence>
<evidence type="ECO:0000256" key="1">
    <source>
        <dbReference type="SAM" id="MobiDB-lite"/>
    </source>
</evidence>
<feature type="region of interest" description="Disordered" evidence="1">
    <location>
        <begin position="1"/>
        <end position="69"/>
    </location>
</feature>
<dbReference type="Proteomes" id="UP000078240">
    <property type="component" value="Unassembled WGS sequence"/>
</dbReference>